<protein>
    <submittedName>
        <fullName evidence="1">Uncharacterized protein</fullName>
    </submittedName>
</protein>
<reference evidence="1 2" key="1">
    <citation type="journal article" date="2013" name="Proc. Natl. Acad. Sci. U.S.A.">
        <title>Fine-scale variation in meiotic recombination in Mimulus inferred from population shotgun sequencing.</title>
        <authorList>
            <person name="Hellsten U."/>
            <person name="Wright K.M."/>
            <person name="Jenkins J."/>
            <person name="Shu S."/>
            <person name="Yuan Y."/>
            <person name="Wessler S.R."/>
            <person name="Schmutz J."/>
            <person name="Willis J.H."/>
            <person name="Rokhsar D.S."/>
        </authorList>
    </citation>
    <scope>NUCLEOTIDE SEQUENCE [LARGE SCALE GENOMIC DNA]</scope>
    <source>
        <strain evidence="2">cv. DUN x IM62</strain>
    </source>
</reference>
<dbReference type="Proteomes" id="UP000030748">
    <property type="component" value="Unassembled WGS sequence"/>
</dbReference>
<name>A0A022RX76_ERYGU</name>
<keyword evidence="2" id="KW-1185">Reference proteome</keyword>
<organism evidence="1 2">
    <name type="scientific">Erythranthe guttata</name>
    <name type="common">Yellow monkey flower</name>
    <name type="synonym">Mimulus guttatus</name>
    <dbReference type="NCBI Taxonomy" id="4155"/>
    <lineage>
        <taxon>Eukaryota</taxon>
        <taxon>Viridiplantae</taxon>
        <taxon>Streptophyta</taxon>
        <taxon>Embryophyta</taxon>
        <taxon>Tracheophyta</taxon>
        <taxon>Spermatophyta</taxon>
        <taxon>Magnoliopsida</taxon>
        <taxon>eudicotyledons</taxon>
        <taxon>Gunneridae</taxon>
        <taxon>Pentapetalae</taxon>
        <taxon>asterids</taxon>
        <taxon>lamiids</taxon>
        <taxon>Lamiales</taxon>
        <taxon>Phrymaceae</taxon>
        <taxon>Erythranthe</taxon>
    </lineage>
</organism>
<gene>
    <name evidence="1" type="ORF">MIMGU_mgv1a0072662mg</name>
</gene>
<proteinExistence type="predicted"/>
<accession>A0A022RX76</accession>
<feature type="non-terminal residue" evidence="1">
    <location>
        <position position="1"/>
    </location>
</feature>
<sequence length="15" mass="1813">MAGFFIFSIVYLYNK</sequence>
<evidence type="ECO:0000313" key="2">
    <source>
        <dbReference type="Proteomes" id="UP000030748"/>
    </source>
</evidence>
<dbReference type="EMBL" id="KI630214">
    <property type="protein sequence ID" value="EYU44659.1"/>
    <property type="molecule type" value="Genomic_DNA"/>
</dbReference>
<evidence type="ECO:0000313" key="1">
    <source>
        <dbReference type="EMBL" id="EYU44659.1"/>
    </source>
</evidence>